<gene>
    <name evidence="2" type="primary">zgc:163107</name>
    <name evidence="2" type="ORF">TNIN_9911</name>
</gene>
<dbReference type="EMBL" id="BMAV01005336">
    <property type="protein sequence ID" value="GFY46343.1"/>
    <property type="molecule type" value="Genomic_DNA"/>
</dbReference>
<evidence type="ECO:0000313" key="2">
    <source>
        <dbReference type="EMBL" id="GFY46343.1"/>
    </source>
</evidence>
<comment type="caution">
    <text evidence="2">The sequence shown here is derived from an EMBL/GenBank/DDBJ whole genome shotgun (WGS) entry which is preliminary data.</text>
</comment>
<accession>A0A8X6X3L1</accession>
<feature type="non-terminal residue" evidence="2">
    <location>
        <position position="138"/>
    </location>
</feature>
<dbReference type="OrthoDB" id="1734063at2759"/>
<reference evidence="2" key="1">
    <citation type="submission" date="2020-08" db="EMBL/GenBank/DDBJ databases">
        <title>Multicomponent nature underlies the extraordinary mechanical properties of spider dragline silk.</title>
        <authorList>
            <person name="Kono N."/>
            <person name="Nakamura H."/>
            <person name="Mori M."/>
            <person name="Yoshida Y."/>
            <person name="Ohtoshi R."/>
            <person name="Malay A.D."/>
            <person name="Moran D.A.P."/>
            <person name="Tomita M."/>
            <person name="Numata K."/>
            <person name="Arakawa K."/>
        </authorList>
    </citation>
    <scope>NUCLEOTIDE SEQUENCE</scope>
</reference>
<proteinExistence type="predicted"/>
<feature type="non-terminal residue" evidence="2">
    <location>
        <position position="1"/>
    </location>
</feature>
<evidence type="ECO:0000313" key="3">
    <source>
        <dbReference type="Proteomes" id="UP000886998"/>
    </source>
</evidence>
<feature type="region of interest" description="Disordered" evidence="1">
    <location>
        <begin position="36"/>
        <end position="61"/>
    </location>
</feature>
<keyword evidence="3" id="KW-1185">Reference proteome</keyword>
<dbReference type="Proteomes" id="UP000886998">
    <property type="component" value="Unassembled WGS sequence"/>
</dbReference>
<name>A0A8X6X3L1_9ARAC</name>
<dbReference type="AlphaFoldDB" id="A0A8X6X3L1"/>
<organism evidence="2 3">
    <name type="scientific">Trichonephila inaurata madagascariensis</name>
    <dbReference type="NCBI Taxonomy" id="2747483"/>
    <lineage>
        <taxon>Eukaryota</taxon>
        <taxon>Metazoa</taxon>
        <taxon>Ecdysozoa</taxon>
        <taxon>Arthropoda</taxon>
        <taxon>Chelicerata</taxon>
        <taxon>Arachnida</taxon>
        <taxon>Araneae</taxon>
        <taxon>Araneomorphae</taxon>
        <taxon>Entelegynae</taxon>
        <taxon>Araneoidea</taxon>
        <taxon>Nephilidae</taxon>
        <taxon>Trichonephila</taxon>
        <taxon>Trichonephila inaurata</taxon>
    </lineage>
</organism>
<evidence type="ECO:0000256" key="1">
    <source>
        <dbReference type="SAM" id="MobiDB-lite"/>
    </source>
</evidence>
<feature type="compositionally biased region" description="Low complexity" evidence="1">
    <location>
        <begin position="44"/>
        <end position="55"/>
    </location>
</feature>
<protein>
    <submittedName>
        <fullName evidence="2">UPF0505 protein C16orf62</fullName>
    </submittedName>
</protein>
<sequence length="138" mass="14954">RAGPKIYDVKNSWVSKKEEVFDHPLKASTITVQEGKIKQRYGGSNTSSASSSLSSTPKKTISDPLTTFHPLSSALDGIDPLSQFAAGLDPLKEISASRKCRLDDTFEPWSTKKVAILSKYTTSEKLSIATSFLSGGEK</sequence>